<dbReference type="SUPFAM" id="SSF48371">
    <property type="entry name" value="ARM repeat"/>
    <property type="match status" value="1"/>
</dbReference>
<dbReference type="InterPro" id="IPR033337">
    <property type="entry name" value="TORTIFOLIA1/SINE1-2"/>
</dbReference>
<dbReference type="OrthoDB" id="1904066at2759"/>
<dbReference type="InterPro" id="IPR011989">
    <property type="entry name" value="ARM-like"/>
</dbReference>
<evidence type="ECO:0000259" key="2">
    <source>
        <dbReference type="Pfam" id="PF24714"/>
    </source>
</evidence>
<dbReference type="Pfam" id="PF24714">
    <property type="entry name" value="TOR1L1_N"/>
    <property type="match status" value="1"/>
</dbReference>
<accession>A0A5J4VPK9</accession>
<evidence type="ECO:0000256" key="1">
    <source>
        <dbReference type="SAM" id="Phobius"/>
    </source>
</evidence>
<keyword evidence="1" id="KW-0472">Membrane</keyword>
<keyword evidence="1" id="KW-0812">Transmembrane</keyword>
<dbReference type="GO" id="GO:0008017">
    <property type="term" value="F:microtubule binding"/>
    <property type="evidence" value="ECO:0007669"/>
    <property type="project" value="InterPro"/>
</dbReference>
<dbReference type="InterPro" id="IPR057600">
    <property type="entry name" value="TORTIFOLIA1/SINE1-2_N"/>
</dbReference>
<organism evidence="3 4">
    <name type="scientific">Streblomastix strix</name>
    <dbReference type="NCBI Taxonomy" id="222440"/>
    <lineage>
        <taxon>Eukaryota</taxon>
        <taxon>Metamonada</taxon>
        <taxon>Preaxostyla</taxon>
        <taxon>Oxymonadida</taxon>
        <taxon>Streblomastigidae</taxon>
        <taxon>Streblomastix</taxon>
    </lineage>
</organism>
<dbReference type="InterPro" id="IPR016024">
    <property type="entry name" value="ARM-type_fold"/>
</dbReference>
<feature type="transmembrane region" description="Helical" evidence="1">
    <location>
        <begin position="83"/>
        <end position="102"/>
    </location>
</feature>
<gene>
    <name evidence="3" type="ORF">EZS28_020047</name>
</gene>
<comment type="caution">
    <text evidence="3">The sequence shown here is derived from an EMBL/GenBank/DDBJ whole genome shotgun (WGS) entry which is preliminary data.</text>
</comment>
<dbReference type="Gene3D" id="1.25.10.10">
    <property type="entry name" value="Leucine-rich Repeat Variant"/>
    <property type="match status" value="2"/>
</dbReference>
<proteinExistence type="predicted"/>
<sequence>MISHARRLKNLNVQNSKEKNDATQFRNTVQLGLQKLNDRATVKQGVSELLSIVDSLKQSNLPIFLNCLFSVSGQDQPMARREIVRIIGCVASVHGVLCTPFLPRIIAYLLSRLKDNDSGIRDACSETFGFLGAFTMSYSPESLNIWFKSAQQSPSDPNFALSFPLSGLFRPLLTSLEENRFIPLLQGATQCIQTIIERVPPEIISLAWPYIGQRIIALFSSQQCPMASQLLNVIGTLFKVIPETIEPQSSVLALIAAEHLQHNDWIVRRSAIEAIRCAIIAGIKIYGIVIGMQRMNINMNRNSNSGSIENEQIKGLESVFVIQQLNYIPQ</sequence>
<keyword evidence="1" id="KW-1133">Transmembrane helix</keyword>
<dbReference type="AlphaFoldDB" id="A0A5J4VPK9"/>
<dbReference type="GO" id="GO:0005874">
    <property type="term" value="C:microtubule"/>
    <property type="evidence" value="ECO:0007669"/>
    <property type="project" value="InterPro"/>
</dbReference>
<reference evidence="3 4" key="1">
    <citation type="submission" date="2019-03" db="EMBL/GenBank/DDBJ databases">
        <title>Single cell metagenomics reveals metabolic interactions within the superorganism composed of flagellate Streblomastix strix and complex community of Bacteroidetes bacteria on its surface.</title>
        <authorList>
            <person name="Treitli S.C."/>
            <person name="Kolisko M."/>
            <person name="Husnik F."/>
            <person name="Keeling P."/>
            <person name="Hampl V."/>
        </authorList>
    </citation>
    <scope>NUCLEOTIDE SEQUENCE [LARGE SCALE GENOMIC DNA]</scope>
    <source>
        <strain evidence="3">ST1C</strain>
    </source>
</reference>
<dbReference type="EMBL" id="SNRW01005767">
    <property type="protein sequence ID" value="KAA6384425.1"/>
    <property type="molecule type" value="Genomic_DNA"/>
</dbReference>
<protein>
    <submittedName>
        <fullName evidence="3">Putative ARM repeat superfamily protein</fullName>
    </submittedName>
</protein>
<feature type="domain" description="TORTIFOLIA1/SINE1-2 N-terminal" evidence="2">
    <location>
        <begin position="24"/>
        <end position="277"/>
    </location>
</feature>
<evidence type="ECO:0000313" key="3">
    <source>
        <dbReference type="EMBL" id="KAA6384425.1"/>
    </source>
</evidence>
<dbReference type="PANTHER" id="PTHR31355">
    <property type="entry name" value="MICROTUBULE-ASSOCIATED PROTEIN TORTIFOLIA1"/>
    <property type="match status" value="1"/>
</dbReference>
<dbReference type="Proteomes" id="UP000324800">
    <property type="component" value="Unassembled WGS sequence"/>
</dbReference>
<evidence type="ECO:0000313" key="4">
    <source>
        <dbReference type="Proteomes" id="UP000324800"/>
    </source>
</evidence>
<name>A0A5J4VPK9_9EUKA</name>
<dbReference type="PANTHER" id="PTHR31355:SF7">
    <property type="entry name" value="MICROTUBULE-ASSOCIATED PROTEIN TORTIFOLIA1"/>
    <property type="match status" value="1"/>
</dbReference>